<dbReference type="RefSeq" id="WP_306839969.1">
    <property type="nucleotide sequence ID" value="NZ_JAUSRF010000027.1"/>
</dbReference>
<sequence length="400" mass="45183">MERLATAVFWAEAQQERQVPNQEKRQRLDWLIGVIESAIQRHADVLPLFLKQLHYKGDDPDFADGLLAWLHSLQEKQIPGPQQDRIEAAKILIGGLAPWTGSILPPLLDHPSDHVRACAACVLGRSGQGFDEEDDRSDRAFFAALTEKEIERPGIAGPYWSGTGLMYGDWHELDFDVVDWMLDIIERRRGPEPEDMPFNGIDFHIHELAAGDPQAVRRMIAAGNLELAVMTATELQSRVEVMIPILSELSEINDQRIAAQAQIHLAHFYGILHHRTFPERIRCLENWRKGARAFVIRYGEPRRDNGQLVIFPANDAGFSDDEATAIIDLAISPDLRGKLQRHYLAAHDAEPAPYRLGRDELRSYASGANITLVGSDDGPGWQRIDISAGRLADRWDPWHW</sequence>
<organism evidence="1 2">
    <name type="scientific">Neorhizobium huautlense</name>
    <dbReference type="NCBI Taxonomy" id="67774"/>
    <lineage>
        <taxon>Bacteria</taxon>
        <taxon>Pseudomonadati</taxon>
        <taxon>Pseudomonadota</taxon>
        <taxon>Alphaproteobacteria</taxon>
        <taxon>Hyphomicrobiales</taxon>
        <taxon>Rhizobiaceae</taxon>
        <taxon>Rhizobium/Agrobacterium group</taxon>
        <taxon>Neorhizobium</taxon>
    </lineage>
</organism>
<reference evidence="1 2" key="1">
    <citation type="submission" date="2023-07" db="EMBL/GenBank/DDBJ databases">
        <title>Sorghum-associated microbial communities from plants grown in Nebraska, USA.</title>
        <authorList>
            <person name="Schachtman D."/>
        </authorList>
    </citation>
    <scope>NUCLEOTIDE SEQUENCE [LARGE SCALE GENOMIC DNA]</scope>
    <source>
        <strain evidence="1 2">DS1307</strain>
    </source>
</reference>
<dbReference type="EMBL" id="JAUSRF010000027">
    <property type="protein sequence ID" value="MDP9840464.1"/>
    <property type="molecule type" value="Genomic_DNA"/>
</dbReference>
<comment type="caution">
    <text evidence="1">The sequence shown here is derived from an EMBL/GenBank/DDBJ whole genome shotgun (WGS) entry which is preliminary data.</text>
</comment>
<keyword evidence="2" id="KW-1185">Reference proteome</keyword>
<evidence type="ECO:0000313" key="2">
    <source>
        <dbReference type="Proteomes" id="UP001241472"/>
    </source>
</evidence>
<evidence type="ECO:0008006" key="3">
    <source>
        <dbReference type="Google" id="ProtNLM"/>
    </source>
</evidence>
<dbReference type="Proteomes" id="UP001241472">
    <property type="component" value="Unassembled WGS sequence"/>
</dbReference>
<name>A0ABT9Q176_9HYPH</name>
<proteinExistence type="predicted"/>
<gene>
    <name evidence="1" type="ORF">J2T09_005251</name>
</gene>
<protein>
    <recommendedName>
        <fullName evidence="3">HEAT repeat domain-containing protein</fullName>
    </recommendedName>
</protein>
<evidence type="ECO:0000313" key="1">
    <source>
        <dbReference type="EMBL" id="MDP9840464.1"/>
    </source>
</evidence>
<accession>A0ABT9Q176</accession>